<keyword evidence="10" id="KW-1185">Reference proteome</keyword>
<accession>A0A7D9H748</accession>
<dbReference type="GO" id="GO:0004519">
    <property type="term" value="F:endonuclease activity"/>
    <property type="evidence" value="ECO:0007669"/>
    <property type="project" value="UniProtKB-KW"/>
</dbReference>
<dbReference type="Gene3D" id="2.40.70.10">
    <property type="entry name" value="Acid Proteases"/>
    <property type="match status" value="1"/>
</dbReference>
<dbReference type="SUPFAM" id="SSF56672">
    <property type="entry name" value="DNA/RNA polymerases"/>
    <property type="match status" value="1"/>
</dbReference>
<protein>
    <recommendedName>
        <fullName evidence="1">RNA-directed DNA polymerase</fullName>
        <ecNumber evidence="1">2.7.7.49</ecNumber>
    </recommendedName>
</protein>
<evidence type="ECO:0000256" key="7">
    <source>
        <dbReference type="ARBA" id="ARBA00022801"/>
    </source>
</evidence>
<dbReference type="Pfam" id="PF17917">
    <property type="entry name" value="RT_RNaseH"/>
    <property type="match status" value="1"/>
</dbReference>
<evidence type="ECO:0000313" key="10">
    <source>
        <dbReference type="Proteomes" id="UP001152795"/>
    </source>
</evidence>
<dbReference type="OrthoDB" id="425619at2759"/>
<dbReference type="InterPro" id="IPR041373">
    <property type="entry name" value="RT_RNaseH"/>
</dbReference>
<dbReference type="AlphaFoldDB" id="A0A7D9H748"/>
<keyword evidence="5" id="KW-0540">Nuclease</keyword>
<dbReference type="PROSITE" id="PS50878">
    <property type="entry name" value="RT_POL"/>
    <property type="match status" value="1"/>
</dbReference>
<dbReference type="InterPro" id="IPR043502">
    <property type="entry name" value="DNA/RNA_pol_sf"/>
</dbReference>
<dbReference type="CDD" id="cd00303">
    <property type="entry name" value="retropepsin_like"/>
    <property type="match status" value="1"/>
</dbReference>
<dbReference type="InterPro" id="IPR036397">
    <property type="entry name" value="RNaseH_sf"/>
</dbReference>
<dbReference type="FunFam" id="3.10.10.10:FF:000007">
    <property type="entry name" value="Retrovirus-related Pol polyprotein from transposon 17.6-like Protein"/>
    <property type="match status" value="1"/>
</dbReference>
<sequence>MQMIVDTGSNISIVTPQLLRNLAKDLSCVQPVPNCLKSVTGEKLNLLGTITLKFAIGNRELLQSFYVADISESCILGLDFLQQQRCQLNIKDGILSMGNVQVPLLHPLTDDLNLLCYRVIALEDINIQPHTEVVIPAKVVDYTGKNGWGIIEPTDEESIPGVFIGKVLTKLTNETTVVPIRMVNVTEEKRKVLAGTDLAKCETVSFVVCPDFENCFEESTTRNEIPKHLAELYESSTKDLVDEDQRNKVFDLLCENATVFSSNSSDIGRTDIVKHQIITGSAKPIKQPPRRLPLAKRDVACQAVDKMLKDGVIEPSTSPWSSPVVLVAKKNGNLRFCVDYRKLNDATIKDSYPLPRIDDTLDALGGSQWFSTLDLKSGYWQVAMDPADKEKTAFSIGGGLWHFRVMPFGLCNAPATFERLMDHVLAGLPWNICLVYLDDIIVHGRTFSEQLENLRKVFACLRKANLKLSPEKCNLFRREVKYLGHIISCKGVATDPAKINSVKDWPRPTCLAEMRSFLGLCSYYRKFIRNFAEIANPLTRLTQKDVQFVWDSEAENAFQQLKCLLTNTPVLSFLSDEGTLILDTDASGVAIGAVLSQKQGNEEKVIAYFSRALDRTQRQYCTTRRELLAVVKSLAHFHPYLYGRKFAVRTDHSSLRWLVNFKYAEGQLARWLQKIQQYDLKIEHRAGKCHLNADALSRRPCLGEHCKSCDRAETKERTASEGQCENENHRLTLIANRVRRQSPAQDTDVDDLGHENFIENVGPQDIVKAQEMDSDIGHVIKWMKSGNERPQWSQVSALSEVTKNCWAQWDSLCLRNDILCRKWESSDGTTTRFQLVLPKALREEVLMHLHNHPTGGHFGVKKTLERVKERFYWPRCREDVTLWCSTCSECSSRKGPVTRQKARLGKYVVGAPLERVAIDVMGPLVRSTKGNRYLLVVMDYFSKWPEAYALPNQEAKTVATVIVNEFVCRFGVPLELHSDQGTNFESAVFQEMCSLLGIKKTRTTPLHPESDGMVERYNRTLKTQLSLFVAEHQKDWDKYVPLLLMAYRTATHASTHFTPARLMMGREIRTPIDLVYERPDPEVVESYSTYVRELQENLQVTHDFARKYIEQSFESMRKRYDVDSSACIFNEGDQVWLYNPRKKKGRSVKLMRPWEGPYVVIKRLNDLVYRIQRGRNGKLKVIHRNRLWAYRGDQSELWNSEADS</sequence>
<dbReference type="GO" id="GO:0003676">
    <property type="term" value="F:nucleic acid binding"/>
    <property type="evidence" value="ECO:0007669"/>
    <property type="project" value="InterPro"/>
</dbReference>
<dbReference type="FunFam" id="3.30.420.10:FF:000032">
    <property type="entry name" value="Retrovirus-related Pol polyprotein from transposon 297-like Protein"/>
    <property type="match status" value="1"/>
</dbReference>
<evidence type="ECO:0000256" key="6">
    <source>
        <dbReference type="ARBA" id="ARBA00022759"/>
    </source>
</evidence>
<dbReference type="Gene3D" id="3.30.70.270">
    <property type="match status" value="2"/>
</dbReference>
<evidence type="ECO:0000256" key="4">
    <source>
        <dbReference type="ARBA" id="ARBA00022695"/>
    </source>
</evidence>
<keyword evidence="3" id="KW-0808">Transferase</keyword>
<evidence type="ECO:0000256" key="8">
    <source>
        <dbReference type="ARBA" id="ARBA00022918"/>
    </source>
</evidence>
<dbReference type="Gene3D" id="3.10.10.10">
    <property type="entry name" value="HIV Type 1 Reverse Transcriptase, subunit A, domain 1"/>
    <property type="match status" value="1"/>
</dbReference>
<dbReference type="Pfam" id="PF00078">
    <property type="entry name" value="RVT_1"/>
    <property type="match status" value="1"/>
</dbReference>
<gene>
    <name evidence="9" type="ORF">PACLA_8A005585</name>
</gene>
<name>A0A7D9H748_PARCT</name>
<dbReference type="GO" id="GO:0015074">
    <property type="term" value="P:DNA integration"/>
    <property type="evidence" value="ECO:0007669"/>
    <property type="project" value="InterPro"/>
</dbReference>
<dbReference type="Gene3D" id="3.30.420.10">
    <property type="entry name" value="Ribonuclease H-like superfamily/Ribonuclease H"/>
    <property type="match status" value="1"/>
</dbReference>
<dbReference type="PANTHER" id="PTHR37984:SF5">
    <property type="entry name" value="PROTEIN NYNRIN-LIKE"/>
    <property type="match status" value="1"/>
</dbReference>
<dbReference type="InterPro" id="IPR012337">
    <property type="entry name" value="RNaseH-like_sf"/>
</dbReference>
<dbReference type="EMBL" id="CACRXK020000030">
    <property type="protein sequence ID" value="CAB3977121.1"/>
    <property type="molecule type" value="Genomic_DNA"/>
</dbReference>
<dbReference type="FunFam" id="1.10.340.70:FF:000001">
    <property type="entry name" value="Retrovirus-related Pol polyprotein from transposon gypsy-like Protein"/>
    <property type="match status" value="1"/>
</dbReference>
<dbReference type="Gene3D" id="3.10.20.370">
    <property type="match status" value="1"/>
</dbReference>
<dbReference type="SUPFAM" id="SSF50630">
    <property type="entry name" value="Acid proteases"/>
    <property type="match status" value="1"/>
</dbReference>
<evidence type="ECO:0000256" key="5">
    <source>
        <dbReference type="ARBA" id="ARBA00022722"/>
    </source>
</evidence>
<organism evidence="9 10">
    <name type="scientific">Paramuricea clavata</name>
    <name type="common">Red gorgonian</name>
    <name type="synonym">Violescent sea-whip</name>
    <dbReference type="NCBI Taxonomy" id="317549"/>
    <lineage>
        <taxon>Eukaryota</taxon>
        <taxon>Metazoa</taxon>
        <taxon>Cnidaria</taxon>
        <taxon>Anthozoa</taxon>
        <taxon>Octocorallia</taxon>
        <taxon>Malacalcyonacea</taxon>
        <taxon>Plexauridae</taxon>
        <taxon>Paramuricea</taxon>
    </lineage>
</organism>
<reference evidence="9" key="1">
    <citation type="submission" date="2020-04" db="EMBL/GenBank/DDBJ databases">
        <authorList>
            <person name="Alioto T."/>
            <person name="Alioto T."/>
            <person name="Gomez Garrido J."/>
        </authorList>
    </citation>
    <scope>NUCLEOTIDE SEQUENCE</scope>
    <source>
        <strain evidence="9">A484AB</strain>
    </source>
</reference>
<keyword evidence="2" id="KW-0645">Protease</keyword>
<dbReference type="InterPro" id="IPR041588">
    <property type="entry name" value="Integrase_H2C2"/>
</dbReference>
<dbReference type="Pfam" id="PF00665">
    <property type="entry name" value="rve"/>
    <property type="match status" value="1"/>
</dbReference>
<dbReference type="InterPro" id="IPR021109">
    <property type="entry name" value="Peptidase_aspartic_dom_sf"/>
</dbReference>
<keyword evidence="8" id="KW-0695">RNA-directed DNA polymerase</keyword>
<dbReference type="GO" id="GO:0003964">
    <property type="term" value="F:RNA-directed DNA polymerase activity"/>
    <property type="evidence" value="ECO:0007669"/>
    <property type="project" value="UniProtKB-KW"/>
</dbReference>
<dbReference type="PANTHER" id="PTHR37984">
    <property type="entry name" value="PROTEIN CBG26694"/>
    <property type="match status" value="1"/>
</dbReference>
<dbReference type="SUPFAM" id="SSF53098">
    <property type="entry name" value="Ribonuclease H-like"/>
    <property type="match status" value="1"/>
</dbReference>
<dbReference type="InterPro" id="IPR050951">
    <property type="entry name" value="Retrovirus_Pol_polyprotein"/>
</dbReference>
<proteinExistence type="predicted"/>
<dbReference type="EC" id="2.7.7.49" evidence="1"/>
<dbReference type="Pfam" id="PF17921">
    <property type="entry name" value="Integrase_H2C2"/>
    <property type="match status" value="1"/>
</dbReference>
<evidence type="ECO:0000313" key="9">
    <source>
        <dbReference type="EMBL" id="CAB3977121.1"/>
    </source>
</evidence>
<dbReference type="InterPro" id="IPR000477">
    <property type="entry name" value="RT_dom"/>
</dbReference>
<keyword evidence="6" id="KW-0255">Endonuclease</keyword>
<comment type="caution">
    <text evidence="9">The sequence shown here is derived from an EMBL/GenBank/DDBJ whole genome shotgun (WGS) entry which is preliminary data.</text>
</comment>
<dbReference type="PROSITE" id="PS50994">
    <property type="entry name" value="INTEGRASE"/>
    <property type="match status" value="1"/>
</dbReference>
<dbReference type="Proteomes" id="UP001152795">
    <property type="component" value="Unassembled WGS sequence"/>
</dbReference>
<evidence type="ECO:0000256" key="3">
    <source>
        <dbReference type="ARBA" id="ARBA00022679"/>
    </source>
</evidence>
<dbReference type="InterPro" id="IPR043128">
    <property type="entry name" value="Rev_trsase/Diguanyl_cyclase"/>
</dbReference>
<dbReference type="FunFam" id="3.10.20.370:FF:000001">
    <property type="entry name" value="Retrovirus-related Pol polyprotein from transposon 17.6-like protein"/>
    <property type="match status" value="1"/>
</dbReference>
<dbReference type="InterPro" id="IPR001584">
    <property type="entry name" value="Integrase_cat-core"/>
</dbReference>
<dbReference type="Pfam" id="PF22938">
    <property type="entry name" value="Integrase_p58_C"/>
    <property type="match status" value="1"/>
</dbReference>
<evidence type="ECO:0000256" key="2">
    <source>
        <dbReference type="ARBA" id="ARBA00022670"/>
    </source>
</evidence>
<dbReference type="CDD" id="cd01647">
    <property type="entry name" value="RT_LTR"/>
    <property type="match status" value="1"/>
</dbReference>
<dbReference type="GO" id="GO:0006508">
    <property type="term" value="P:proteolysis"/>
    <property type="evidence" value="ECO:0007669"/>
    <property type="project" value="UniProtKB-KW"/>
</dbReference>
<evidence type="ECO:0000256" key="1">
    <source>
        <dbReference type="ARBA" id="ARBA00012493"/>
    </source>
</evidence>
<dbReference type="InterPro" id="IPR054465">
    <property type="entry name" value="Integrase_p58-like_C"/>
</dbReference>
<keyword evidence="7" id="KW-0378">Hydrolase</keyword>
<dbReference type="CDD" id="cd09274">
    <property type="entry name" value="RNase_HI_RT_Ty3"/>
    <property type="match status" value="1"/>
</dbReference>
<dbReference type="FunFam" id="3.30.70.270:FF:000020">
    <property type="entry name" value="Transposon Tf2-6 polyprotein-like Protein"/>
    <property type="match status" value="1"/>
</dbReference>
<dbReference type="Gene3D" id="1.10.340.70">
    <property type="match status" value="1"/>
</dbReference>
<keyword evidence="4" id="KW-0548">Nucleotidyltransferase</keyword>
<dbReference type="GO" id="GO:0008233">
    <property type="term" value="F:peptidase activity"/>
    <property type="evidence" value="ECO:0007669"/>
    <property type="project" value="UniProtKB-KW"/>
</dbReference>